<organism evidence="2 3">
    <name type="scientific">Pararge aegeria aegeria</name>
    <dbReference type="NCBI Taxonomy" id="348720"/>
    <lineage>
        <taxon>Eukaryota</taxon>
        <taxon>Metazoa</taxon>
        <taxon>Ecdysozoa</taxon>
        <taxon>Arthropoda</taxon>
        <taxon>Hexapoda</taxon>
        <taxon>Insecta</taxon>
        <taxon>Pterygota</taxon>
        <taxon>Neoptera</taxon>
        <taxon>Endopterygota</taxon>
        <taxon>Lepidoptera</taxon>
        <taxon>Glossata</taxon>
        <taxon>Ditrysia</taxon>
        <taxon>Papilionoidea</taxon>
        <taxon>Nymphalidae</taxon>
        <taxon>Satyrinae</taxon>
        <taxon>Satyrini</taxon>
        <taxon>Parargina</taxon>
        <taxon>Pararge</taxon>
    </lineage>
</organism>
<name>A0A8S4SBH1_9NEOP</name>
<dbReference type="EMBL" id="CAKXAJ010026067">
    <property type="protein sequence ID" value="CAH2253913.1"/>
    <property type="molecule type" value="Genomic_DNA"/>
</dbReference>
<dbReference type="Proteomes" id="UP000838756">
    <property type="component" value="Unassembled WGS sequence"/>
</dbReference>
<proteinExistence type="predicted"/>
<sequence>MIGARDVKLSATCLDLQVIDSILTPTSIVSSAAFGKLCDIFRQKSSKQCVLPVMPYGSETVANYGAQKKAQNHCLRDQIRNEEGSKVLEWHSHTGKRIVGRVDPQPGGQTTSNESRLAAGYKRPRNVECGTPYKIPISSSGRQKIQVRPVFINLRHIGVKPHVPVIAVTTPFWPKLSNPAWHNKMHGGITYPPVERLHRQLNQN</sequence>
<evidence type="ECO:0000313" key="3">
    <source>
        <dbReference type="Proteomes" id="UP000838756"/>
    </source>
</evidence>
<comment type="caution">
    <text evidence="2">The sequence shown here is derived from an EMBL/GenBank/DDBJ whole genome shotgun (WGS) entry which is preliminary data.</text>
</comment>
<evidence type="ECO:0000256" key="1">
    <source>
        <dbReference type="SAM" id="MobiDB-lite"/>
    </source>
</evidence>
<accession>A0A8S4SBH1</accession>
<gene>
    <name evidence="2" type="primary">jg19099</name>
    <name evidence="2" type="ORF">PAEG_LOCUS22578</name>
</gene>
<dbReference type="AlphaFoldDB" id="A0A8S4SBH1"/>
<keyword evidence="3" id="KW-1185">Reference proteome</keyword>
<evidence type="ECO:0000313" key="2">
    <source>
        <dbReference type="EMBL" id="CAH2253913.1"/>
    </source>
</evidence>
<feature type="region of interest" description="Disordered" evidence="1">
    <location>
        <begin position="98"/>
        <end position="117"/>
    </location>
</feature>
<reference evidence="2" key="1">
    <citation type="submission" date="2022-03" db="EMBL/GenBank/DDBJ databases">
        <authorList>
            <person name="Lindestad O."/>
        </authorList>
    </citation>
    <scope>NUCLEOTIDE SEQUENCE</scope>
</reference>
<protein>
    <submittedName>
        <fullName evidence="2">Jg19099 protein</fullName>
    </submittedName>
</protein>